<dbReference type="GO" id="GO:0016987">
    <property type="term" value="F:sigma factor activity"/>
    <property type="evidence" value="ECO:0007669"/>
    <property type="project" value="UniProtKB-KW"/>
</dbReference>
<dbReference type="Pfam" id="PF04542">
    <property type="entry name" value="Sigma70_r2"/>
    <property type="match status" value="1"/>
</dbReference>
<dbReference type="SUPFAM" id="SSF88946">
    <property type="entry name" value="Sigma2 domain of RNA polymerase sigma factors"/>
    <property type="match status" value="1"/>
</dbReference>
<evidence type="ECO:0000256" key="4">
    <source>
        <dbReference type="ARBA" id="ARBA00023125"/>
    </source>
</evidence>
<comment type="similarity">
    <text evidence="1">Belongs to the sigma-70 factor family. ECF subfamily.</text>
</comment>
<dbReference type="PANTHER" id="PTHR43133:SF50">
    <property type="entry name" value="ECF RNA POLYMERASE SIGMA FACTOR SIGM"/>
    <property type="match status" value="1"/>
</dbReference>
<evidence type="ECO:0000256" key="3">
    <source>
        <dbReference type="ARBA" id="ARBA00023082"/>
    </source>
</evidence>
<sequence length="186" mass="20740">MRFASQRAVEEPAPPPQGVPPAAATDEAVLAELFLTERLGLVRLAYLLVGDQETAEDVVQDAFTALHRRWSRLSDHDRVLPYLRASVVNGCRMIHRRRSVMSRFTGDRQTPSRSAEAATLLGETRREVSAAVRALPRRQREAVVLRYYLGLSEAEIAETMGISRGTVKSTVFRALKALTVKLEGKR</sequence>
<dbReference type="InterPro" id="IPR014284">
    <property type="entry name" value="RNA_pol_sigma-70_dom"/>
</dbReference>
<evidence type="ECO:0000313" key="9">
    <source>
        <dbReference type="EMBL" id="SEU40677.1"/>
    </source>
</evidence>
<feature type="domain" description="RNA polymerase sigma-70 region 2" evidence="7">
    <location>
        <begin position="41"/>
        <end position="99"/>
    </location>
</feature>
<evidence type="ECO:0000256" key="6">
    <source>
        <dbReference type="SAM" id="MobiDB-lite"/>
    </source>
</evidence>
<name>A0A1I0LJZ2_9ACTN</name>
<proteinExistence type="inferred from homology"/>
<dbReference type="InterPro" id="IPR036388">
    <property type="entry name" value="WH-like_DNA-bd_sf"/>
</dbReference>
<keyword evidence="2" id="KW-0805">Transcription regulation</keyword>
<accession>A0A1I0LJZ2</accession>
<evidence type="ECO:0000256" key="5">
    <source>
        <dbReference type="ARBA" id="ARBA00023163"/>
    </source>
</evidence>
<dbReference type="PANTHER" id="PTHR43133">
    <property type="entry name" value="RNA POLYMERASE ECF-TYPE SIGMA FACTO"/>
    <property type="match status" value="1"/>
</dbReference>
<dbReference type="SUPFAM" id="SSF88659">
    <property type="entry name" value="Sigma3 and sigma4 domains of RNA polymerase sigma factors"/>
    <property type="match status" value="1"/>
</dbReference>
<feature type="domain" description="RNA polymerase sigma factor 70 region 4 type 2" evidence="8">
    <location>
        <begin position="126"/>
        <end position="178"/>
    </location>
</feature>
<dbReference type="NCBIfam" id="TIGR02983">
    <property type="entry name" value="SigE-fam_strep"/>
    <property type="match status" value="1"/>
</dbReference>
<keyword evidence="5" id="KW-0804">Transcription</keyword>
<dbReference type="Gene3D" id="1.10.10.10">
    <property type="entry name" value="Winged helix-like DNA-binding domain superfamily/Winged helix DNA-binding domain"/>
    <property type="match status" value="1"/>
</dbReference>
<dbReference type="Gene3D" id="1.10.1740.10">
    <property type="match status" value="1"/>
</dbReference>
<protein>
    <submittedName>
        <fullName evidence="9">RNA polymerase sigma-70 factor, sigma-E family</fullName>
    </submittedName>
</protein>
<evidence type="ECO:0000259" key="8">
    <source>
        <dbReference type="Pfam" id="PF08281"/>
    </source>
</evidence>
<dbReference type="GO" id="GO:0003677">
    <property type="term" value="F:DNA binding"/>
    <property type="evidence" value="ECO:0007669"/>
    <property type="project" value="UniProtKB-KW"/>
</dbReference>
<dbReference type="CDD" id="cd06171">
    <property type="entry name" value="Sigma70_r4"/>
    <property type="match status" value="1"/>
</dbReference>
<dbReference type="InterPro" id="IPR014325">
    <property type="entry name" value="RNA_pol_sigma-E_actinobac"/>
</dbReference>
<keyword evidence="3" id="KW-0731">Sigma factor</keyword>
<dbReference type="InterPro" id="IPR013325">
    <property type="entry name" value="RNA_pol_sigma_r2"/>
</dbReference>
<evidence type="ECO:0000256" key="1">
    <source>
        <dbReference type="ARBA" id="ARBA00010641"/>
    </source>
</evidence>
<dbReference type="NCBIfam" id="TIGR02937">
    <property type="entry name" value="sigma70-ECF"/>
    <property type="match status" value="1"/>
</dbReference>
<organism evidence="9 10">
    <name type="scientific">Nonomuraea wenchangensis</name>
    <dbReference type="NCBI Taxonomy" id="568860"/>
    <lineage>
        <taxon>Bacteria</taxon>
        <taxon>Bacillati</taxon>
        <taxon>Actinomycetota</taxon>
        <taxon>Actinomycetes</taxon>
        <taxon>Streptosporangiales</taxon>
        <taxon>Streptosporangiaceae</taxon>
        <taxon>Nonomuraea</taxon>
    </lineage>
</organism>
<dbReference type="InterPro" id="IPR007627">
    <property type="entry name" value="RNA_pol_sigma70_r2"/>
</dbReference>
<keyword evidence="10" id="KW-1185">Reference proteome</keyword>
<keyword evidence="4" id="KW-0238">DNA-binding</keyword>
<dbReference type="STRING" id="568860.SAMN05421811_118118"/>
<dbReference type="InterPro" id="IPR013249">
    <property type="entry name" value="RNA_pol_sigma70_r4_t2"/>
</dbReference>
<evidence type="ECO:0000313" key="10">
    <source>
        <dbReference type="Proteomes" id="UP000199361"/>
    </source>
</evidence>
<dbReference type="Pfam" id="PF08281">
    <property type="entry name" value="Sigma70_r4_2"/>
    <property type="match status" value="1"/>
</dbReference>
<evidence type="ECO:0000259" key="7">
    <source>
        <dbReference type="Pfam" id="PF04542"/>
    </source>
</evidence>
<dbReference type="GO" id="GO:0006352">
    <property type="term" value="P:DNA-templated transcription initiation"/>
    <property type="evidence" value="ECO:0007669"/>
    <property type="project" value="InterPro"/>
</dbReference>
<dbReference type="InterPro" id="IPR013324">
    <property type="entry name" value="RNA_pol_sigma_r3/r4-like"/>
</dbReference>
<dbReference type="AlphaFoldDB" id="A0A1I0LJZ2"/>
<feature type="region of interest" description="Disordered" evidence="6">
    <location>
        <begin position="1"/>
        <end position="22"/>
    </location>
</feature>
<dbReference type="InterPro" id="IPR039425">
    <property type="entry name" value="RNA_pol_sigma-70-like"/>
</dbReference>
<dbReference type="Proteomes" id="UP000199361">
    <property type="component" value="Unassembled WGS sequence"/>
</dbReference>
<gene>
    <name evidence="9" type="ORF">SAMN05421811_118118</name>
</gene>
<reference evidence="9 10" key="1">
    <citation type="submission" date="2016-10" db="EMBL/GenBank/DDBJ databases">
        <authorList>
            <person name="de Groot N.N."/>
        </authorList>
    </citation>
    <scope>NUCLEOTIDE SEQUENCE [LARGE SCALE GENOMIC DNA]</scope>
    <source>
        <strain evidence="9 10">CGMCC 4.5598</strain>
    </source>
</reference>
<dbReference type="EMBL" id="FOHX01000018">
    <property type="protein sequence ID" value="SEU40677.1"/>
    <property type="molecule type" value="Genomic_DNA"/>
</dbReference>
<evidence type="ECO:0000256" key="2">
    <source>
        <dbReference type="ARBA" id="ARBA00023015"/>
    </source>
</evidence>